<dbReference type="Proteomes" id="UP001253595">
    <property type="component" value="Unassembled WGS sequence"/>
</dbReference>
<dbReference type="InterPro" id="IPR011330">
    <property type="entry name" value="Glyco_hydro/deAcase_b/a-brl"/>
</dbReference>
<dbReference type="PANTHER" id="PTHR30105:SF2">
    <property type="entry name" value="DIVERGENT POLYSACCHARIDE DEACETYLASE SUPERFAMILY"/>
    <property type="match status" value="1"/>
</dbReference>
<dbReference type="InterPro" id="IPR006837">
    <property type="entry name" value="Divergent_DAC"/>
</dbReference>
<evidence type="ECO:0000313" key="3">
    <source>
        <dbReference type="Proteomes" id="UP001253595"/>
    </source>
</evidence>
<comment type="caution">
    <text evidence="2">The sequence shown here is derived from an EMBL/GenBank/DDBJ whole genome shotgun (WGS) entry which is preliminary data.</text>
</comment>
<feature type="chain" id="PRO_5047375514" evidence="1">
    <location>
        <begin position="26"/>
        <end position="285"/>
    </location>
</feature>
<evidence type="ECO:0000256" key="1">
    <source>
        <dbReference type="SAM" id="SignalP"/>
    </source>
</evidence>
<dbReference type="EMBL" id="JAVDVX010000006">
    <property type="protein sequence ID" value="MDR7091300.1"/>
    <property type="molecule type" value="Genomic_DNA"/>
</dbReference>
<dbReference type="SUPFAM" id="SSF88713">
    <property type="entry name" value="Glycoside hydrolase/deacetylase"/>
    <property type="match status" value="1"/>
</dbReference>
<dbReference type="RefSeq" id="WP_310074479.1">
    <property type="nucleotide sequence ID" value="NZ_JAVDVX010000006.1"/>
</dbReference>
<sequence length="285" mass="31758">MAKCFASGSLWLAVLALSLSQPVFAQGSLAIIIDDIGYSLALGKRTADLQGDFTLAVLPFTPHGIELAQRGHQRGKEIMLHAPMSNRRNYPLGPGGLVSGMRRAEFLTVLRQNLANIPHVQGVNNHMGSQLTEQAEPMRWLMAELKLRGLYFVDSRTSPQTKALTMAEKIQLPSRKRDVFLDDEPTRSNIRYQLLRALELAQQQGSAIAIGHPYPETLTELEQLQPLLNQYKVQLVKASQLMLLSGKYQQLGEQSNTTCIAPPINLWPQIWVPIDPFSLDLVLMP</sequence>
<dbReference type="CDD" id="cd10936">
    <property type="entry name" value="CE4_DAC2"/>
    <property type="match status" value="1"/>
</dbReference>
<evidence type="ECO:0000313" key="2">
    <source>
        <dbReference type="EMBL" id="MDR7091300.1"/>
    </source>
</evidence>
<accession>A0ABU1V1L6</accession>
<reference evidence="2 3" key="1">
    <citation type="submission" date="2023-07" db="EMBL/GenBank/DDBJ databases">
        <title>Sorghum-associated microbial communities from plants grown in Nebraska, USA.</title>
        <authorList>
            <person name="Schachtman D."/>
        </authorList>
    </citation>
    <scope>NUCLEOTIDE SEQUENCE [LARGE SCALE GENOMIC DNA]</scope>
    <source>
        <strain evidence="2 3">BE190</strain>
    </source>
</reference>
<proteinExistence type="predicted"/>
<dbReference type="Gene3D" id="3.20.20.370">
    <property type="entry name" value="Glycoside hydrolase/deacetylase"/>
    <property type="match status" value="1"/>
</dbReference>
<feature type="signal peptide" evidence="1">
    <location>
        <begin position="1"/>
        <end position="25"/>
    </location>
</feature>
<dbReference type="Pfam" id="PF04748">
    <property type="entry name" value="Polysacc_deac_2"/>
    <property type="match status" value="1"/>
</dbReference>
<name>A0ABU1V1L6_9GAMM</name>
<keyword evidence="3" id="KW-1185">Reference proteome</keyword>
<dbReference type="PANTHER" id="PTHR30105">
    <property type="entry name" value="UNCHARACTERIZED YIBQ-RELATED"/>
    <property type="match status" value="1"/>
</dbReference>
<protein>
    <submittedName>
        <fullName evidence="2">Polysaccharide deacetylase 2 family uncharacterized protein YibQ</fullName>
    </submittedName>
</protein>
<organism evidence="2 3">
    <name type="scientific">Cellvibrio fibrivorans</name>
    <dbReference type="NCBI Taxonomy" id="126350"/>
    <lineage>
        <taxon>Bacteria</taxon>
        <taxon>Pseudomonadati</taxon>
        <taxon>Pseudomonadota</taxon>
        <taxon>Gammaproteobacteria</taxon>
        <taxon>Cellvibrionales</taxon>
        <taxon>Cellvibrionaceae</taxon>
        <taxon>Cellvibrio</taxon>
    </lineage>
</organism>
<gene>
    <name evidence="2" type="ORF">J2X05_003335</name>
</gene>
<keyword evidence="1" id="KW-0732">Signal</keyword>